<comment type="caution">
    <text evidence="4">The sequence shown here is derived from an EMBL/GenBank/DDBJ whole genome shotgun (WGS) entry which is preliminary data.</text>
</comment>
<dbReference type="GO" id="GO:0005509">
    <property type="term" value="F:calcium ion binding"/>
    <property type="evidence" value="ECO:0007669"/>
    <property type="project" value="TreeGrafter"/>
</dbReference>
<evidence type="ECO:0000256" key="1">
    <source>
        <dbReference type="ARBA" id="ARBA00006996"/>
    </source>
</evidence>
<dbReference type="OrthoDB" id="9997431at2759"/>
<dbReference type="SUPFAM" id="SSF49562">
    <property type="entry name" value="C2 domain (Calcium/lipid-binding domain, CaLB)"/>
    <property type="match status" value="2"/>
</dbReference>
<evidence type="ECO:0000313" key="5">
    <source>
        <dbReference type="Proteomes" id="UP000287033"/>
    </source>
</evidence>
<dbReference type="OMA" id="DEEGQSC"/>
<keyword evidence="5" id="KW-1185">Reference proteome</keyword>
<dbReference type="GO" id="GO:0005544">
    <property type="term" value="F:calcium-dependent phospholipid binding"/>
    <property type="evidence" value="ECO:0007669"/>
    <property type="project" value="TreeGrafter"/>
</dbReference>
<gene>
    <name evidence="4" type="ORF">chiPu_0016562</name>
</gene>
<dbReference type="GO" id="GO:0005886">
    <property type="term" value="C:plasma membrane"/>
    <property type="evidence" value="ECO:0007669"/>
    <property type="project" value="TreeGrafter"/>
</dbReference>
<evidence type="ECO:0000313" key="4">
    <source>
        <dbReference type="EMBL" id="GCC38051.1"/>
    </source>
</evidence>
<dbReference type="GO" id="GO:0030672">
    <property type="term" value="C:synaptic vesicle membrane"/>
    <property type="evidence" value="ECO:0007669"/>
    <property type="project" value="TreeGrafter"/>
</dbReference>
<dbReference type="GO" id="GO:0048791">
    <property type="term" value="P:calcium ion-regulated exocytosis of neurotransmitter"/>
    <property type="evidence" value="ECO:0007669"/>
    <property type="project" value="TreeGrafter"/>
</dbReference>
<dbReference type="PANTHER" id="PTHR10024">
    <property type="entry name" value="SYNAPTOTAGMIN"/>
    <property type="match status" value="1"/>
</dbReference>
<dbReference type="GO" id="GO:0031045">
    <property type="term" value="C:dense core granule"/>
    <property type="evidence" value="ECO:0007669"/>
    <property type="project" value="TreeGrafter"/>
</dbReference>
<keyword evidence="2" id="KW-0812">Transmembrane</keyword>
<dbReference type="EMBL" id="BEZZ01001104">
    <property type="protein sequence ID" value="GCC38051.1"/>
    <property type="molecule type" value="Genomic_DNA"/>
</dbReference>
<dbReference type="Pfam" id="PF00168">
    <property type="entry name" value="C2"/>
    <property type="match status" value="2"/>
</dbReference>
<reference evidence="4 5" key="1">
    <citation type="journal article" date="2018" name="Nat. Ecol. Evol.">
        <title>Shark genomes provide insights into elasmobranch evolution and the origin of vertebrates.</title>
        <authorList>
            <person name="Hara Y"/>
            <person name="Yamaguchi K"/>
            <person name="Onimaru K"/>
            <person name="Kadota M"/>
            <person name="Koyanagi M"/>
            <person name="Keeley SD"/>
            <person name="Tatsumi K"/>
            <person name="Tanaka K"/>
            <person name="Motone F"/>
            <person name="Kageyama Y"/>
            <person name="Nozu R"/>
            <person name="Adachi N"/>
            <person name="Nishimura O"/>
            <person name="Nakagawa R"/>
            <person name="Tanegashima C"/>
            <person name="Kiyatake I"/>
            <person name="Matsumoto R"/>
            <person name="Murakumo K"/>
            <person name="Nishida K"/>
            <person name="Terakita A"/>
            <person name="Kuratani S"/>
            <person name="Sato K"/>
            <person name="Hyodo S Kuraku.S."/>
        </authorList>
    </citation>
    <scope>NUCLEOTIDE SEQUENCE [LARGE SCALE GENOMIC DNA]</scope>
</reference>
<dbReference type="PANTHER" id="PTHR10024:SF250">
    <property type="entry name" value="SYNAPTOTAGMIN-13"/>
    <property type="match status" value="1"/>
</dbReference>
<protein>
    <recommendedName>
        <fullName evidence="3">C2 domain-containing protein</fullName>
    </recommendedName>
</protein>
<proteinExistence type="inferred from homology"/>
<comment type="similarity">
    <text evidence="1">Belongs to the synaptotagmin family.</text>
</comment>
<dbReference type="GO" id="GO:0001786">
    <property type="term" value="F:phosphatidylserine binding"/>
    <property type="evidence" value="ECO:0007669"/>
    <property type="project" value="TreeGrafter"/>
</dbReference>
<sequence length="461" mass="51706">MSSQGRMAEDNFSRLFESKRAADLSQNVTRGAGRGSQTVMALPLAAVGGTLGTVAGLLAICVLALFCRCSRKRAGDSKSPEKAGATVGQNNIVSTAQQFSLKKTTEPVQPRTRLTTPKIYTPEPVVTSPEFINYTDYTLGSTNETTSVDGGETDSLMADSSEELFIISKNAAVDAASLSDDLESEISEDWLEAVKLHYATKYNYHKSELHLTIIEAQFIDTVENMNYCDIYVVGTLVTKLGKTEAETSNQTKTLFPVWQETLIFPVSEEHLRDGTLTLALYSYDRYSRHYCVGEAQLHLPDMPMDARTNLWINLKAPKKDSVTSPGEILLSINYLPAANRLIVVVMKARHLNSDELKHLIDVSVKLTLMHQSMKLKKKHTRHVKHKINPVWNEMIMFEVPYELLFKSHLEIEMLNQDCTGQHHLLGKCSLGLNSSDLELSHWQEMLNKPRKQIAMWHKLYA</sequence>
<name>A0A401T5W1_CHIPU</name>
<dbReference type="Gene3D" id="2.60.40.150">
    <property type="entry name" value="C2 domain"/>
    <property type="match status" value="2"/>
</dbReference>
<evidence type="ECO:0000259" key="3">
    <source>
        <dbReference type="PROSITE" id="PS50004"/>
    </source>
</evidence>
<feature type="transmembrane region" description="Helical" evidence="2">
    <location>
        <begin position="44"/>
        <end position="67"/>
    </location>
</feature>
<dbReference type="AlphaFoldDB" id="A0A401T5W1"/>
<evidence type="ECO:0000256" key="2">
    <source>
        <dbReference type="SAM" id="Phobius"/>
    </source>
</evidence>
<dbReference type="Proteomes" id="UP000287033">
    <property type="component" value="Unassembled WGS sequence"/>
</dbReference>
<dbReference type="FunFam" id="2.60.40.150:FF:000101">
    <property type="entry name" value="Synaptotagmin 13"/>
    <property type="match status" value="1"/>
</dbReference>
<dbReference type="GO" id="GO:0000149">
    <property type="term" value="F:SNARE binding"/>
    <property type="evidence" value="ECO:0007669"/>
    <property type="project" value="TreeGrafter"/>
</dbReference>
<accession>A0A401T5W1</accession>
<dbReference type="InterPro" id="IPR035892">
    <property type="entry name" value="C2_domain_sf"/>
</dbReference>
<organism evidence="4 5">
    <name type="scientific">Chiloscyllium punctatum</name>
    <name type="common">Brownbanded bambooshark</name>
    <name type="synonym">Hemiscyllium punctatum</name>
    <dbReference type="NCBI Taxonomy" id="137246"/>
    <lineage>
        <taxon>Eukaryota</taxon>
        <taxon>Metazoa</taxon>
        <taxon>Chordata</taxon>
        <taxon>Craniata</taxon>
        <taxon>Vertebrata</taxon>
        <taxon>Chondrichthyes</taxon>
        <taxon>Elasmobranchii</taxon>
        <taxon>Galeomorphii</taxon>
        <taxon>Galeoidea</taxon>
        <taxon>Orectolobiformes</taxon>
        <taxon>Hemiscylliidae</taxon>
        <taxon>Chiloscyllium</taxon>
    </lineage>
</organism>
<feature type="domain" description="C2" evidence="3">
    <location>
        <begin position="324"/>
        <end position="457"/>
    </location>
</feature>
<feature type="domain" description="C2" evidence="3">
    <location>
        <begin position="192"/>
        <end position="312"/>
    </location>
</feature>
<keyword evidence="2" id="KW-0472">Membrane</keyword>
<dbReference type="SMART" id="SM00239">
    <property type="entry name" value="C2"/>
    <property type="match status" value="2"/>
</dbReference>
<dbReference type="STRING" id="137246.A0A401T5W1"/>
<dbReference type="GO" id="GO:0030276">
    <property type="term" value="F:clathrin binding"/>
    <property type="evidence" value="ECO:0007669"/>
    <property type="project" value="TreeGrafter"/>
</dbReference>
<dbReference type="InterPro" id="IPR000008">
    <property type="entry name" value="C2_dom"/>
</dbReference>
<dbReference type="PROSITE" id="PS50004">
    <property type="entry name" value="C2"/>
    <property type="match status" value="2"/>
</dbReference>
<keyword evidence="2" id="KW-1133">Transmembrane helix</keyword>
<dbReference type="GO" id="GO:0030424">
    <property type="term" value="C:axon"/>
    <property type="evidence" value="ECO:0007669"/>
    <property type="project" value="TreeGrafter"/>
</dbReference>
<dbReference type="GO" id="GO:0048488">
    <property type="term" value="P:synaptic vesicle endocytosis"/>
    <property type="evidence" value="ECO:0007669"/>
    <property type="project" value="TreeGrafter"/>
</dbReference>